<organism evidence="2 3">
    <name type="scientific">Owenia fusiformis</name>
    <name type="common">Polychaete worm</name>
    <dbReference type="NCBI Taxonomy" id="6347"/>
    <lineage>
        <taxon>Eukaryota</taxon>
        <taxon>Metazoa</taxon>
        <taxon>Spiralia</taxon>
        <taxon>Lophotrochozoa</taxon>
        <taxon>Annelida</taxon>
        <taxon>Polychaeta</taxon>
        <taxon>Sedentaria</taxon>
        <taxon>Canalipalpata</taxon>
        <taxon>Sabellida</taxon>
        <taxon>Oweniida</taxon>
        <taxon>Oweniidae</taxon>
        <taxon>Owenia</taxon>
    </lineage>
</organism>
<proteinExistence type="predicted"/>
<keyword evidence="3" id="KW-1185">Reference proteome</keyword>
<feature type="region of interest" description="Disordered" evidence="1">
    <location>
        <begin position="32"/>
        <end position="125"/>
    </location>
</feature>
<dbReference type="Proteomes" id="UP000749559">
    <property type="component" value="Unassembled WGS sequence"/>
</dbReference>
<dbReference type="EMBL" id="CAIIXF020000008">
    <property type="protein sequence ID" value="CAH1792795.1"/>
    <property type="molecule type" value="Genomic_DNA"/>
</dbReference>
<evidence type="ECO:0000313" key="3">
    <source>
        <dbReference type="Proteomes" id="UP000749559"/>
    </source>
</evidence>
<name>A0A8J1UM34_OWEFU</name>
<evidence type="ECO:0000256" key="1">
    <source>
        <dbReference type="SAM" id="MobiDB-lite"/>
    </source>
</evidence>
<feature type="compositionally biased region" description="Polar residues" evidence="1">
    <location>
        <begin position="57"/>
        <end position="67"/>
    </location>
</feature>
<protein>
    <submittedName>
        <fullName evidence="2">Uncharacterized protein</fullName>
    </submittedName>
</protein>
<feature type="compositionally biased region" description="Basic and acidic residues" evidence="1">
    <location>
        <begin position="71"/>
        <end position="88"/>
    </location>
</feature>
<dbReference type="AlphaFoldDB" id="A0A8J1UM34"/>
<evidence type="ECO:0000313" key="2">
    <source>
        <dbReference type="EMBL" id="CAH1792795.1"/>
    </source>
</evidence>
<accession>A0A8J1UM34</accession>
<reference evidence="2" key="1">
    <citation type="submission" date="2022-03" db="EMBL/GenBank/DDBJ databases">
        <authorList>
            <person name="Martin C."/>
        </authorList>
    </citation>
    <scope>NUCLEOTIDE SEQUENCE</scope>
</reference>
<gene>
    <name evidence="2" type="ORF">OFUS_LOCUS17724</name>
</gene>
<comment type="caution">
    <text evidence="2">The sequence shown here is derived from an EMBL/GenBank/DDBJ whole genome shotgun (WGS) entry which is preliminary data.</text>
</comment>
<sequence length="125" mass="13886">MGMLISCCARGLSGDTESTQIHLRNRQRQIAQCQKQQAAERQSTGRIDNVKDKPVLTQANRKASLTQGAVLKDKREGFQKSKSDERNRSSIMGGADGDGKNKRPKLVKSKSVAYDGYEDKGPRYK</sequence>